<gene>
    <name evidence="2" type="ORF">DY000_02004787</name>
</gene>
<dbReference type="Proteomes" id="UP000266723">
    <property type="component" value="Unassembled WGS sequence"/>
</dbReference>
<protein>
    <recommendedName>
        <fullName evidence="4">Shugoshin C-terminal domain-containing protein</fullName>
    </recommendedName>
</protein>
<evidence type="ECO:0000313" key="2">
    <source>
        <dbReference type="EMBL" id="KAF3548620.1"/>
    </source>
</evidence>
<keyword evidence="3" id="KW-1185">Reference proteome</keyword>
<proteinExistence type="predicted"/>
<reference evidence="2 3" key="1">
    <citation type="journal article" date="2020" name="BMC Genomics">
        <title>Intraspecific diversification of the crop wild relative Brassica cretica Lam. using demographic model selection.</title>
        <authorList>
            <person name="Kioukis A."/>
            <person name="Michalopoulou V.A."/>
            <person name="Briers L."/>
            <person name="Pirintsos S."/>
            <person name="Studholme D.J."/>
            <person name="Pavlidis P."/>
            <person name="Sarris P.F."/>
        </authorList>
    </citation>
    <scope>NUCLEOTIDE SEQUENCE [LARGE SCALE GENOMIC DNA]</scope>
    <source>
        <strain evidence="3">cv. PFS-1207/04</strain>
    </source>
</reference>
<feature type="compositionally biased region" description="Basic and acidic residues" evidence="1">
    <location>
        <begin position="90"/>
        <end position="109"/>
    </location>
</feature>
<comment type="caution">
    <text evidence="2">The sequence shown here is derived from an EMBL/GenBank/DDBJ whole genome shotgun (WGS) entry which is preliminary data.</text>
</comment>
<name>A0ABQ7C8S1_BRACR</name>
<feature type="region of interest" description="Disordered" evidence="1">
    <location>
        <begin position="27"/>
        <end position="125"/>
    </location>
</feature>
<evidence type="ECO:0000313" key="3">
    <source>
        <dbReference type="Proteomes" id="UP000266723"/>
    </source>
</evidence>
<evidence type="ECO:0008006" key="4">
    <source>
        <dbReference type="Google" id="ProtNLM"/>
    </source>
</evidence>
<sequence>MRELNPVEFGLPDDQSLKIGFFKNSLRRHQDLQPSRTETFTRDQDTDSDQDELYLEKEQPKPPHTIDPAPTRPRKQAPSSAKAVKSQPLKLEDPARAATERRSLVDKTNESPPRTRPRYREPAID</sequence>
<organism evidence="2 3">
    <name type="scientific">Brassica cretica</name>
    <name type="common">Mustard</name>
    <dbReference type="NCBI Taxonomy" id="69181"/>
    <lineage>
        <taxon>Eukaryota</taxon>
        <taxon>Viridiplantae</taxon>
        <taxon>Streptophyta</taxon>
        <taxon>Embryophyta</taxon>
        <taxon>Tracheophyta</taxon>
        <taxon>Spermatophyta</taxon>
        <taxon>Magnoliopsida</taxon>
        <taxon>eudicotyledons</taxon>
        <taxon>Gunneridae</taxon>
        <taxon>Pentapetalae</taxon>
        <taxon>rosids</taxon>
        <taxon>malvids</taxon>
        <taxon>Brassicales</taxon>
        <taxon>Brassicaceae</taxon>
        <taxon>Brassiceae</taxon>
        <taxon>Brassica</taxon>
    </lineage>
</organism>
<accession>A0ABQ7C8S1</accession>
<dbReference type="EMBL" id="QGKV02000832">
    <property type="protein sequence ID" value="KAF3548620.1"/>
    <property type="molecule type" value="Genomic_DNA"/>
</dbReference>
<evidence type="ECO:0000256" key="1">
    <source>
        <dbReference type="SAM" id="MobiDB-lite"/>
    </source>
</evidence>